<evidence type="ECO:0000313" key="2">
    <source>
        <dbReference type="EMBL" id="AYR25565.1"/>
    </source>
</evidence>
<dbReference type="AlphaFoldDB" id="A0AAD0XIH3"/>
<feature type="signal peptide" evidence="1">
    <location>
        <begin position="1"/>
        <end position="24"/>
    </location>
</feature>
<evidence type="ECO:0000256" key="1">
    <source>
        <dbReference type="SAM" id="SignalP"/>
    </source>
</evidence>
<dbReference type="PROSITE" id="PS51257">
    <property type="entry name" value="PROKAR_LIPOPROTEIN"/>
    <property type="match status" value="1"/>
</dbReference>
<keyword evidence="1" id="KW-0732">Signal</keyword>
<protein>
    <recommendedName>
        <fullName evidence="4">Lipoprotein</fullName>
    </recommendedName>
</protein>
<accession>A0AAD0XIH3</accession>
<dbReference type="Gene3D" id="3.40.50.10610">
    <property type="entry name" value="ABC-type transport auxiliary lipoprotein component"/>
    <property type="match status" value="1"/>
</dbReference>
<dbReference type="RefSeq" id="WP_058896335.1">
    <property type="nucleotide sequence ID" value="NZ_CP024996.1"/>
</dbReference>
<dbReference type="Proteomes" id="UP000269199">
    <property type="component" value="Chromosome"/>
</dbReference>
<name>A0AAD0XIH3_9BURK</name>
<reference evidence="2 3" key="1">
    <citation type="submission" date="2017-11" db="EMBL/GenBank/DDBJ databases">
        <title>Complete genome sequence of Herbaspirillum rubrisubalbicans DSM 11543.</title>
        <authorList>
            <person name="Chen M."/>
            <person name="An Q."/>
        </authorList>
    </citation>
    <scope>NUCLEOTIDE SEQUENCE [LARGE SCALE GENOMIC DNA]</scope>
    <source>
        <strain evidence="2 3">DSM 11543</strain>
    </source>
</reference>
<evidence type="ECO:0000313" key="3">
    <source>
        <dbReference type="Proteomes" id="UP000269199"/>
    </source>
</evidence>
<sequence>MSLSKFKALGALLLVLLASGCATQKKSYDYAEYKAARPASILVLPPMNSSSEVIAPYGMLAQATLPLAESGYYVIPVSLAAETFKQNGLANAADIHEVPVKKLHEIFGADAALYINITDYGTSYKVVQSDTVVAAEAKLIDLRSGKTLWQGSASASSAEQRQNQNNGLLGMLISAVVNQIISTTTDASYKMAAVTSNRLLRAGGNNGLLYGPRSPQYQKD</sequence>
<evidence type="ECO:0008006" key="4">
    <source>
        <dbReference type="Google" id="ProtNLM"/>
    </source>
</evidence>
<dbReference type="Pfam" id="PF05643">
    <property type="entry name" value="GNA1162-like"/>
    <property type="match status" value="1"/>
</dbReference>
<gene>
    <name evidence="2" type="ORF">RC54_17850</name>
</gene>
<proteinExistence type="predicted"/>
<dbReference type="InterPro" id="IPR008517">
    <property type="entry name" value="GNA1162-like"/>
</dbReference>
<dbReference type="EMBL" id="CP024996">
    <property type="protein sequence ID" value="AYR25565.1"/>
    <property type="molecule type" value="Genomic_DNA"/>
</dbReference>
<feature type="chain" id="PRO_5041968471" description="Lipoprotein" evidence="1">
    <location>
        <begin position="25"/>
        <end position="220"/>
    </location>
</feature>
<organism evidence="2 3">
    <name type="scientific">Herbaspirillum rubrisubalbicans</name>
    <dbReference type="NCBI Taxonomy" id="80842"/>
    <lineage>
        <taxon>Bacteria</taxon>
        <taxon>Pseudomonadati</taxon>
        <taxon>Pseudomonadota</taxon>
        <taxon>Betaproteobacteria</taxon>
        <taxon>Burkholderiales</taxon>
        <taxon>Oxalobacteraceae</taxon>
        <taxon>Herbaspirillum</taxon>
    </lineage>
</organism>